<proteinExistence type="predicted"/>
<accession>A0AAU7XGQ0</accession>
<organism evidence="1">
    <name type="scientific">Vreelandella sp. SM1641</name>
    <dbReference type="NCBI Taxonomy" id="3126101"/>
    <lineage>
        <taxon>Bacteria</taxon>
        <taxon>Pseudomonadati</taxon>
        <taxon>Pseudomonadota</taxon>
        <taxon>Gammaproteobacteria</taxon>
        <taxon>Oceanospirillales</taxon>
        <taxon>Halomonadaceae</taxon>
        <taxon>Vreelandella</taxon>
    </lineage>
</organism>
<sequence length="202" mass="22175">MVWQGRNILISIVFGAGASFGSGGCLPKNPPLGNDLFNDLENLNGAFYRLSSDSKAVFRTYGFKAGMATVADDSRLINPLQKELACYLSKFSTRPDNAYVRLFNKLRNCMEQINITILNYDLLIEKSLARNGFNVDYNAGDNGINLLKPHGSSNFLPQLPNGMVMSGNTMIGCGTYVEGLETKAVSTAHEVETWCNDQKTLT</sequence>
<protein>
    <submittedName>
        <fullName evidence="1">SIR2 family protein</fullName>
    </submittedName>
</protein>
<reference evidence="1" key="1">
    <citation type="submission" date="2024-02" db="EMBL/GenBank/DDBJ databases">
        <title>Complete genome sequence of Vreelandella sp. SM1641, a marine exopolysaccharide-producing bacterium isolated from deep-sea hydrothermal sediment of the southwest Indian Ocean.</title>
        <authorList>
            <person name="Zhu H."/>
            <person name="Sun M."/>
        </authorList>
    </citation>
    <scope>NUCLEOTIDE SEQUENCE</scope>
    <source>
        <strain evidence="1">SM1641</strain>
    </source>
</reference>
<gene>
    <name evidence="1" type="ORF">V8F66_12055</name>
</gene>
<dbReference type="AlphaFoldDB" id="A0AAU7XGQ0"/>
<name>A0AAU7XGQ0_9GAMM</name>
<dbReference type="PROSITE" id="PS51257">
    <property type="entry name" value="PROKAR_LIPOPROTEIN"/>
    <property type="match status" value="1"/>
</dbReference>
<evidence type="ECO:0000313" key="1">
    <source>
        <dbReference type="EMBL" id="XBY57054.1"/>
    </source>
</evidence>
<dbReference type="EMBL" id="CP158484">
    <property type="protein sequence ID" value="XBY57054.1"/>
    <property type="molecule type" value="Genomic_DNA"/>
</dbReference>
<dbReference type="KEGG" id="vrs:V8F66_12055"/>
<dbReference type="RefSeq" id="WP_218927655.1">
    <property type="nucleotide sequence ID" value="NZ_CP158484.1"/>
</dbReference>